<gene>
    <name evidence="1" type="ORF">SacmaDRAFT_3833</name>
</gene>
<dbReference type="EMBL" id="CM001439">
    <property type="protein sequence ID" value="EHR52037.1"/>
    <property type="molecule type" value="Genomic_DNA"/>
</dbReference>
<dbReference type="HOGENOM" id="CLU_1884281_0_0_11"/>
<dbReference type="Proteomes" id="UP000004926">
    <property type="component" value="Chromosome"/>
</dbReference>
<dbReference type="AlphaFoldDB" id="H5X1W8"/>
<dbReference type="STRING" id="882083.SacmaDRAFT_3833"/>
<organism evidence="1 2">
    <name type="scientific">Saccharomonospora marina XMU15</name>
    <dbReference type="NCBI Taxonomy" id="882083"/>
    <lineage>
        <taxon>Bacteria</taxon>
        <taxon>Bacillati</taxon>
        <taxon>Actinomycetota</taxon>
        <taxon>Actinomycetes</taxon>
        <taxon>Pseudonocardiales</taxon>
        <taxon>Pseudonocardiaceae</taxon>
        <taxon>Saccharomonospora</taxon>
    </lineage>
</organism>
<protein>
    <submittedName>
        <fullName evidence="1">Uncharacterized protein</fullName>
    </submittedName>
</protein>
<sequence length="135" mass="14311">MVDRKLSEALRRALEGDANALVDISTADHLSVREAARSIGAPLIVTRVAAVSILRGLIDGRFSPAAAQAWASFVRRGFVEGTGGGPIRPIDIEFEDAWEDAISAAVSRLDEIGDMIDGEVTTGEALDLLQLLGEP</sequence>
<name>H5X1W8_9PSEU</name>
<evidence type="ECO:0000313" key="2">
    <source>
        <dbReference type="Proteomes" id="UP000004926"/>
    </source>
</evidence>
<accession>H5X1W8</accession>
<proteinExistence type="predicted"/>
<evidence type="ECO:0000313" key="1">
    <source>
        <dbReference type="EMBL" id="EHR52037.1"/>
    </source>
</evidence>
<reference evidence="1 2" key="1">
    <citation type="journal article" date="2012" name="Stand. Genomic Sci.">
        <title>Genome sequence of the ocean sediment bacterium Saccharomonospora marina type strain (XMU15(T)).</title>
        <authorList>
            <person name="Klenk H.P."/>
            <person name="Lu M."/>
            <person name="Lucas S."/>
            <person name="Lapidus A."/>
            <person name="Copeland A."/>
            <person name="Pitluck S."/>
            <person name="Goodwin L.A."/>
            <person name="Han C."/>
            <person name="Tapia R."/>
            <person name="Brambilla E.M."/>
            <person name="Potter G."/>
            <person name="Land M."/>
            <person name="Ivanova N."/>
            <person name="Rohde M."/>
            <person name="Goker M."/>
            <person name="Detter J.C."/>
            <person name="Li W.J."/>
            <person name="Kyrpides N.C."/>
            <person name="Woyke T."/>
        </authorList>
    </citation>
    <scope>NUCLEOTIDE SEQUENCE [LARGE SCALE GENOMIC DNA]</scope>
    <source>
        <strain evidence="1 2">XMU15</strain>
    </source>
</reference>
<keyword evidence="2" id="KW-1185">Reference proteome</keyword>